<dbReference type="KEGG" id="prf:PeribacterA2_0866"/>
<protein>
    <submittedName>
        <fullName evidence="2">Uncharacterized protein</fullName>
    </submittedName>
</protein>
<dbReference type="EMBL" id="CP013065">
    <property type="protein sequence ID" value="ALM13534.1"/>
    <property type="molecule type" value="Genomic_DNA"/>
</dbReference>
<dbReference type="AlphaFoldDB" id="A0A0S1SNH2"/>
<accession>A0A0S1SXF2</accession>
<feature type="region of interest" description="Disordered" evidence="1">
    <location>
        <begin position="130"/>
        <end position="149"/>
    </location>
</feature>
<dbReference type="PATRIC" id="fig|1735161.3.peg.844"/>
<accession>A0A0S1SSJ3</accession>
<evidence type="ECO:0000313" key="2">
    <source>
        <dbReference type="EMBL" id="ALM13534.1"/>
    </source>
</evidence>
<name>A0A0S1SNH2_9BACT</name>
<organism evidence="2 3">
    <name type="scientific">Candidatus Peribacter riflensis</name>
    <dbReference type="NCBI Taxonomy" id="1735162"/>
    <lineage>
        <taxon>Bacteria</taxon>
        <taxon>Candidatus Peregrinibacteriota</taxon>
        <taxon>Candidatus Peribacteria</taxon>
        <taxon>Candidatus Peribacterales</taxon>
        <taxon>Candidatus Peribacteraceae</taxon>
        <taxon>Candidatus Peribacter</taxon>
    </lineage>
</organism>
<evidence type="ECO:0000313" key="3">
    <source>
        <dbReference type="Proteomes" id="UP000069135"/>
    </source>
</evidence>
<proteinExistence type="predicted"/>
<accession>A0A0S1SNH2</accession>
<accession>A0A0S1SK81</accession>
<accession>A0A0S1SP81</accession>
<dbReference type="Proteomes" id="UP000069135">
    <property type="component" value="Chromosome"/>
</dbReference>
<dbReference type="SUPFAM" id="SSF52266">
    <property type="entry name" value="SGNH hydrolase"/>
    <property type="match status" value="1"/>
</dbReference>
<reference evidence="3" key="1">
    <citation type="submission" date="2015-10" db="EMBL/GenBank/DDBJ databases">
        <title>Analysis of five complete genome sequences for members of the class Peribacteria in the recently recognized Peregrinibacteria bacterial phylum.</title>
        <authorList>
            <person name="Anantharaman K."/>
            <person name="Brown C.T."/>
            <person name="Burstein D."/>
            <person name="Castelle C.J."/>
            <person name="Probst A.J."/>
            <person name="Thomas B.C."/>
            <person name="Williams K.H."/>
            <person name="Banfield J.F."/>
        </authorList>
    </citation>
    <scope>NUCLEOTIDE SEQUENCE [LARGE SCALE GENOMIC DNA]</scope>
</reference>
<dbReference type="STRING" id="1735162.PeribacterB2_0868"/>
<reference evidence="2 3" key="2">
    <citation type="journal article" date="2016" name="PeerJ">
        <title>Analysis of five complete genome sequences for members of the class Peribacteria in the recently recognized Peregrinibacteria bacterial phylum.</title>
        <authorList>
            <person name="Anantharaman K."/>
            <person name="Brown C.T."/>
            <person name="Burstein D."/>
            <person name="Castelle C.J."/>
            <person name="Probst A.J."/>
            <person name="Thomas B.C."/>
            <person name="Williams K.H."/>
            <person name="Banfield J.F."/>
        </authorList>
    </citation>
    <scope>NUCLEOTIDE SEQUENCE [LARGE SCALE GENOMIC DNA]</scope>
    <source>
        <strain evidence="2">RIFOXYD1_FULL_PER-ii_59_16</strain>
    </source>
</reference>
<evidence type="ECO:0000256" key="1">
    <source>
        <dbReference type="SAM" id="MobiDB-lite"/>
    </source>
</evidence>
<sequence>MPCIIGSNMPEDLPIQHRHRTALFLNRAQNAATRGPAVTDLSATLLPSDICLVETTFRITPQKKPAARAPLPLRSRDPQSILQYIARRAWAHPQTKKSVQNVAPAAVQSLKPPAAPPSLPRTWVRTSIGKAETKPATQPARKKPAPRSWKRRCATGCTIALLSAVTLEGGSFAAYWALTGSPLSFGQAAEEQQRIAAEAMVTDPNLLASGGDGKLSQLIVHPYMGYTRKIDHVNNVPGQDYLLGLKPLIAASPGTAIIGIFGGSVAEQFSQAGSGVLKHLLSQDPRFAGKDLVIFTAAIGGFKQPQQLMSLNYLLSLGQHFDAIVNIDGFNEVAGPSVSNIPKNVSPYYPSGWYHLAGRLPDTRVLEHIGAVAYSRKRRKDAASLMLSSTPLGHSTTAQFLWKGWDGMLASRVAESELALLEQPSAQVDDTLQRGLPYDYRGDEQLLADLVEQWKRSSLLMHGIAKAEGIPYFHFLQPNQYVPDTKLFSATERRTALNVESPYRRWVMQGYPILREAGKDLQKQGVDFHDLTGLYARVPETIYKDDCCHVNTLGNAILGQIVVDAILGDRNRLARL</sequence>
<feature type="compositionally biased region" description="Basic residues" evidence="1">
    <location>
        <begin position="140"/>
        <end position="149"/>
    </location>
</feature>
<gene>
    <name evidence="2" type="ORF">PeribacterD1_0866</name>
</gene>